<accession>A0AAQ3PGT4</accession>
<feature type="domain" description="Ubiquitin-like protease family profile" evidence="6">
    <location>
        <begin position="1"/>
        <end position="56"/>
    </location>
</feature>
<dbReference type="PANTHER" id="PTHR46915">
    <property type="entry name" value="UBIQUITIN-LIKE PROTEASE 4-RELATED"/>
    <property type="match status" value="1"/>
</dbReference>
<evidence type="ECO:0000256" key="3">
    <source>
        <dbReference type="ARBA" id="ARBA00022801"/>
    </source>
</evidence>
<reference evidence="7 8" key="1">
    <citation type="journal article" date="2023" name="Life. Sci Alliance">
        <title>Evolutionary insights into 3D genome organization and epigenetic landscape of Vigna mungo.</title>
        <authorList>
            <person name="Junaid A."/>
            <person name="Singh B."/>
            <person name="Bhatia S."/>
        </authorList>
    </citation>
    <scope>NUCLEOTIDE SEQUENCE [LARGE SCALE GENOMIC DNA]</scope>
    <source>
        <strain evidence="7">Urdbean</strain>
    </source>
</reference>
<evidence type="ECO:0000259" key="6">
    <source>
        <dbReference type="PROSITE" id="PS50600"/>
    </source>
</evidence>
<protein>
    <recommendedName>
        <fullName evidence="6">Ubiquitin-like protease family profile domain-containing protein</fullName>
    </recommendedName>
</protein>
<dbReference type="Pfam" id="PF02902">
    <property type="entry name" value="Peptidase_C48"/>
    <property type="match status" value="1"/>
</dbReference>
<dbReference type="Gene3D" id="1.10.418.20">
    <property type="match status" value="1"/>
</dbReference>
<evidence type="ECO:0000256" key="2">
    <source>
        <dbReference type="ARBA" id="ARBA00022670"/>
    </source>
</evidence>
<evidence type="ECO:0000256" key="1">
    <source>
        <dbReference type="ARBA" id="ARBA00005234"/>
    </source>
</evidence>
<organism evidence="7 8">
    <name type="scientific">Vigna mungo</name>
    <name type="common">Black gram</name>
    <name type="synonym">Phaseolus mungo</name>
    <dbReference type="NCBI Taxonomy" id="3915"/>
    <lineage>
        <taxon>Eukaryota</taxon>
        <taxon>Viridiplantae</taxon>
        <taxon>Streptophyta</taxon>
        <taxon>Embryophyta</taxon>
        <taxon>Tracheophyta</taxon>
        <taxon>Spermatophyta</taxon>
        <taxon>Magnoliopsida</taxon>
        <taxon>eudicotyledons</taxon>
        <taxon>Gunneridae</taxon>
        <taxon>Pentapetalae</taxon>
        <taxon>rosids</taxon>
        <taxon>fabids</taxon>
        <taxon>Fabales</taxon>
        <taxon>Fabaceae</taxon>
        <taxon>Papilionoideae</taxon>
        <taxon>50 kb inversion clade</taxon>
        <taxon>NPAAA clade</taxon>
        <taxon>indigoferoid/millettioid clade</taxon>
        <taxon>Phaseoleae</taxon>
        <taxon>Vigna</taxon>
    </lineage>
</organism>
<dbReference type="InterPro" id="IPR003653">
    <property type="entry name" value="Peptidase_C48_C"/>
</dbReference>
<comment type="similarity">
    <text evidence="1">Belongs to the peptidase C48 family.</text>
</comment>
<sequence length="131" mass="15099">MDREDVSSNVSIADRIWKCLPRRIECQIIAVNLQAVPQQKNEYDCGLFVLYFIERFMEEAPERLKKKDLAMFGKRWFKPEEASNLRVKIRKLLVEKLENSMRDNIDDLESSPSSSGGPATECVESPKDSMA</sequence>
<keyword evidence="8" id="KW-1185">Reference proteome</keyword>
<keyword evidence="3" id="KW-0378">Hydrolase</keyword>
<dbReference type="GO" id="GO:0006508">
    <property type="term" value="P:proteolysis"/>
    <property type="evidence" value="ECO:0007669"/>
    <property type="project" value="UniProtKB-KW"/>
</dbReference>
<dbReference type="EMBL" id="CP144700">
    <property type="protein sequence ID" value="WVZ26048.1"/>
    <property type="molecule type" value="Genomic_DNA"/>
</dbReference>
<dbReference type="Proteomes" id="UP001374535">
    <property type="component" value="Chromosome 1"/>
</dbReference>
<dbReference type="InterPro" id="IPR038765">
    <property type="entry name" value="Papain-like_cys_pep_sf"/>
</dbReference>
<gene>
    <name evidence="7" type="ORF">V8G54_004592</name>
</gene>
<evidence type="ECO:0000313" key="7">
    <source>
        <dbReference type="EMBL" id="WVZ26048.1"/>
    </source>
</evidence>
<keyword evidence="4" id="KW-0788">Thiol protease</keyword>
<evidence type="ECO:0000256" key="5">
    <source>
        <dbReference type="SAM" id="MobiDB-lite"/>
    </source>
</evidence>
<dbReference type="SUPFAM" id="SSF54001">
    <property type="entry name" value="Cysteine proteinases"/>
    <property type="match status" value="1"/>
</dbReference>
<name>A0AAQ3PGT4_VIGMU</name>
<proteinExistence type="inferred from homology"/>
<evidence type="ECO:0000256" key="4">
    <source>
        <dbReference type="ARBA" id="ARBA00022807"/>
    </source>
</evidence>
<evidence type="ECO:0000313" key="8">
    <source>
        <dbReference type="Proteomes" id="UP001374535"/>
    </source>
</evidence>
<dbReference type="PROSITE" id="PS50600">
    <property type="entry name" value="ULP_PROTEASE"/>
    <property type="match status" value="1"/>
</dbReference>
<dbReference type="GO" id="GO:0016926">
    <property type="term" value="P:protein desumoylation"/>
    <property type="evidence" value="ECO:0007669"/>
    <property type="project" value="UniProtKB-ARBA"/>
</dbReference>
<keyword evidence="2" id="KW-0645">Protease</keyword>
<dbReference type="GO" id="GO:0008234">
    <property type="term" value="F:cysteine-type peptidase activity"/>
    <property type="evidence" value="ECO:0007669"/>
    <property type="project" value="UniProtKB-KW"/>
</dbReference>
<dbReference type="AlphaFoldDB" id="A0AAQ3PGT4"/>
<feature type="region of interest" description="Disordered" evidence="5">
    <location>
        <begin position="104"/>
        <end position="131"/>
    </location>
</feature>
<dbReference type="PANTHER" id="PTHR46915:SF2">
    <property type="entry name" value="UBIQUITIN-LIKE PROTEASE 4"/>
    <property type="match status" value="1"/>
</dbReference>